<keyword evidence="2" id="KW-1185">Reference proteome</keyword>
<name>A0A9P0YR14_CUSEU</name>
<proteinExistence type="predicted"/>
<protein>
    <submittedName>
        <fullName evidence="1">Uncharacterized protein</fullName>
    </submittedName>
</protein>
<reference evidence="1" key="1">
    <citation type="submission" date="2022-07" db="EMBL/GenBank/DDBJ databases">
        <authorList>
            <person name="Macas J."/>
            <person name="Novak P."/>
            <person name="Neumann P."/>
        </authorList>
    </citation>
    <scope>NUCLEOTIDE SEQUENCE</scope>
</reference>
<evidence type="ECO:0000313" key="2">
    <source>
        <dbReference type="Proteomes" id="UP001152484"/>
    </source>
</evidence>
<dbReference type="Proteomes" id="UP001152484">
    <property type="component" value="Unassembled WGS sequence"/>
</dbReference>
<comment type="caution">
    <text evidence="1">The sequence shown here is derived from an EMBL/GenBank/DDBJ whole genome shotgun (WGS) entry which is preliminary data.</text>
</comment>
<dbReference type="EMBL" id="CAMAPE010000008">
    <property type="protein sequence ID" value="CAH9072250.1"/>
    <property type="molecule type" value="Genomic_DNA"/>
</dbReference>
<dbReference type="AlphaFoldDB" id="A0A9P0YR14"/>
<sequence length="140" mass="16075">MGCGEGHRCFISLHQSIFSLSKTLFCSNHIQVSGATDIWRIRNPTTLDGDHDLSTSKRTVSQQHIELSQIMGPRLPTRATFMGFFKDTLVSTIVYFINQRYDGVQLWQIGNRRAFLECISLFRLLTSFLFYSSPHRPLIC</sequence>
<gene>
    <name evidence="1" type="ORF">CEURO_LOCUS4259</name>
</gene>
<accession>A0A9P0YR14</accession>
<evidence type="ECO:0000313" key="1">
    <source>
        <dbReference type="EMBL" id="CAH9072250.1"/>
    </source>
</evidence>
<organism evidence="1 2">
    <name type="scientific">Cuscuta europaea</name>
    <name type="common">European dodder</name>
    <dbReference type="NCBI Taxonomy" id="41803"/>
    <lineage>
        <taxon>Eukaryota</taxon>
        <taxon>Viridiplantae</taxon>
        <taxon>Streptophyta</taxon>
        <taxon>Embryophyta</taxon>
        <taxon>Tracheophyta</taxon>
        <taxon>Spermatophyta</taxon>
        <taxon>Magnoliopsida</taxon>
        <taxon>eudicotyledons</taxon>
        <taxon>Gunneridae</taxon>
        <taxon>Pentapetalae</taxon>
        <taxon>asterids</taxon>
        <taxon>lamiids</taxon>
        <taxon>Solanales</taxon>
        <taxon>Convolvulaceae</taxon>
        <taxon>Cuscuteae</taxon>
        <taxon>Cuscuta</taxon>
        <taxon>Cuscuta subgen. Cuscuta</taxon>
    </lineage>
</organism>